<evidence type="ECO:0000256" key="20">
    <source>
        <dbReference type="ARBA" id="ARBA00057761"/>
    </source>
</evidence>
<comment type="caution">
    <text evidence="26">The sequence shown here is derived from an EMBL/GenBank/DDBJ whole genome shotgun (WGS) entry which is preliminary data.</text>
</comment>
<evidence type="ECO:0000256" key="7">
    <source>
        <dbReference type="ARBA" id="ARBA00014810"/>
    </source>
</evidence>
<dbReference type="InterPro" id="IPR001518">
    <property type="entry name" value="Arginosuc_synth"/>
</dbReference>
<dbReference type="CDD" id="cd00496">
    <property type="entry name" value="PheRS_alpha_core"/>
    <property type="match status" value="1"/>
</dbReference>
<dbReference type="GO" id="GO:0006526">
    <property type="term" value="P:L-arginine biosynthetic process"/>
    <property type="evidence" value="ECO:0007669"/>
    <property type="project" value="UniProtKB-KW"/>
</dbReference>
<dbReference type="FunFam" id="3.30.930.10:FF:000053">
    <property type="entry name" value="Phenylalanyl-tRNA synthetase mitochondrial"/>
    <property type="match status" value="1"/>
</dbReference>
<dbReference type="EC" id="6.1.1.20" evidence="6"/>
<dbReference type="PANTHER" id="PTHR11587:SF2">
    <property type="entry name" value="ARGININOSUCCINATE SYNTHASE"/>
    <property type="match status" value="1"/>
</dbReference>
<dbReference type="NCBIfam" id="TIGR00469">
    <property type="entry name" value="pheS_mito"/>
    <property type="match status" value="1"/>
</dbReference>
<keyword evidence="12" id="KW-0067">ATP-binding</keyword>
<evidence type="ECO:0000256" key="8">
    <source>
        <dbReference type="ARBA" id="ARBA00022571"/>
    </source>
</evidence>
<feature type="compositionally biased region" description="Low complexity" evidence="23">
    <location>
        <begin position="739"/>
        <end position="753"/>
    </location>
</feature>
<evidence type="ECO:0000259" key="24">
    <source>
        <dbReference type="PROSITE" id="PS50862"/>
    </source>
</evidence>
<evidence type="ECO:0000256" key="11">
    <source>
        <dbReference type="ARBA" id="ARBA00022741"/>
    </source>
</evidence>
<keyword evidence="13" id="KW-0648">Protein biosynthesis</keyword>
<feature type="region of interest" description="Disordered" evidence="23">
    <location>
        <begin position="681"/>
        <end position="702"/>
    </location>
</feature>
<dbReference type="GO" id="GO:0005524">
    <property type="term" value="F:ATP binding"/>
    <property type="evidence" value="ECO:0007669"/>
    <property type="project" value="UniProtKB-KW"/>
</dbReference>
<dbReference type="AlphaFoldDB" id="A0AAJ0GR37"/>
<keyword evidence="27" id="KW-1185">Reference proteome</keyword>
<keyword evidence="14" id="KW-0809">Transit peptide</keyword>
<dbReference type="RefSeq" id="XP_062720392.1">
    <property type="nucleotide sequence ID" value="XM_062866337.1"/>
</dbReference>
<dbReference type="GO" id="GO:0004055">
    <property type="term" value="F:argininosuccinate synthase activity"/>
    <property type="evidence" value="ECO:0007669"/>
    <property type="project" value="UniProtKB-EC"/>
</dbReference>
<evidence type="ECO:0000256" key="23">
    <source>
        <dbReference type="SAM" id="MobiDB-lite"/>
    </source>
</evidence>
<evidence type="ECO:0000256" key="16">
    <source>
        <dbReference type="ARBA" id="ARBA00023146"/>
    </source>
</evidence>
<comment type="function">
    <text evidence="20">Is responsible for the charging of tRNA(Phe) with phenylalanine in mitochondrial translation.</text>
</comment>
<feature type="domain" description="FDX-ACB" evidence="25">
    <location>
        <begin position="862"/>
        <end position="968"/>
    </location>
</feature>
<keyword evidence="11" id="KW-0547">Nucleotide-binding</keyword>
<dbReference type="FunFam" id="3.90.1260.10:FF:000003">
    <property type="entry name" value="Argininosuccinate synthase"/>
    <property type="match status" value="1"/>
</dbReference>
<dbReference type="CDD" id="cd01999">
    <property type="entry name" value="ASS"/>
    <property type="match status" value="1"/>
</dbReference>
<dbReference type="EMBL" id="JAUDZG010000005">
    <property type="protein sequence ID" value="KAK3304612.1"/>
    <property type="molecule type" value="Genomic_DNA"/>
</dbReference>
<dbReference type="Pfam" id="PF03147">
    <property type="entry name" value="FDX-ACB"/>
    <property type="match status" value="1"/>
</dbReference>
<dbReference type="Pfam" id="PF01409">
    <property type="entry name" value="tRNA-synt_2d"/>
    <property type="match status" value="2"/>
</dbReference>
<organism evidence="26 27">
    <name type="scientific">Chaetomium strumarium</name>
    <dbReference type="NCBI Taxonomy" id="1170767"/>
    <lineage>
        <taxon>Eukaryota</taxon>
        <taxon>Fungi</taxon>
        <taxon>Dikarya</taxon>
        <taxon>Ascomycota</taxon>
        <taxon>Pezizomycotina</taxon>
        <taxon>Sordariomycetes</taxon>
        <taxon>Sordariomycetidae</taxon>
        <taxon>Sordariales</taxon>
        <taxon>Chaetomiaceae</taxon>
        <taxon>Chaetomium</taxon>
    </lineage>
</organism>
<dbReference type="InterPro" id="IPR048267">
    <property type="entry name" value="Arginosuc_syn_N"/>
</dbReference>
<evidence type="ECO:0000256" key="2">
    <source>
        <dbReference type="ARBA" id="ARBA00004967"/>
    </source>
</evidence>
<reference evidence="26" key="1">
    <citation type="journal article" date="2023" name="Mol. Phylogenet. Evol.">
        <title>Genome-scale phylogeny and comparative genomics of the fungal order Sordariales.</title>
        <authorList>
            <person name="Hensen N."/>
            <person name="Bonometti L."/>
            <person name="Westerberg I."/>
            <person name="Brannstrom I.O."/>
            <person name="Guillou S."/>
            <person name="Cros-Aarteil S."/>
            <person name="Calhoun S."/>
            <person name="Haridas S."/>
            <person name="Kuo A."/>
            <person name="Mondo S."/>
            <person name="Pangilinan J."/>
            <person name="Riley R."/>
            <person name="LaButti K."/>
            <person name="Andreopoulos B."/>
            <person name="Lipzen A."/>
            <person name="Chen C."/>
            <person name="Yan M."/>
            <person name="Daum C."/>
            <person name="Ng V."/>
            <person name="Clum A."/>
            <person name="Steindorff A."/>
            <person name="Ohm R.A."/>
            <person name="Martin F."/>
            <person name="Silar P."/>
            <person name="Natvig D.O."/>
            <person name="Lalanne C."/>
            <person name="Gautier V."/>
            <person name="Ament-Velasquez S.L."/>
            <person name="Kruys A."/>
            <person name="Hutchinson M.I."/>
            <person name="Powell A.J."/>
            <person name="Barry K."/>
            <person name="Miller A.N."/>
            <person name="Grigoriev I.V."/>
            <person name="Debuchy R."/>
            <person name="Gladieux P."/>
            <person name="Hiltunen Thoren M."/>
            <person name="Johannesson H."/>
        </authorList>
    </citation>
    <scope>NUCLEOTIDE SEQUENCE</scope>
    <source>
        <strain evidence="26">CBS 333.67</strain>
    </source>
</reference>
<name>A0AAJ0GR37_9PEZI</name>
<keyword evidence="10" id="KW-0028">Amino-acid biosynthesis</keyword>
<dbReference type="InterPro" id="IPR004530">
    <property type="entry name" value="Phe-tRNA-synth_IIc_mito"/>
</dbReference>
<dbReference type="Pfam" id="PF20979">
    <property type="entry name" value="Arginosuc_syn_C"/>
    <property type="match status" value="1"/>
</dbReference>
<dbReference type="EC" id="6.3.4.5" evidence="5"/>
<dbReference type="InterPro" id="IPR045864">
    <property type="entry name" value="aa-tRNA-synth_II/BPL/LPL"/>
</dbReference>
<dbReference type="NCBIfam" id="TIGR00032">
    <property type="entry name" value="argG"/>
    <property type="match status" value="1"/>
</dbReference>
<evidence type="ECO:0000256" key="10">
    <source>
        <dbReference type="ARBA" id="ARBA00022605"/>
    </source>
</evidence>
<dbReference type="Proteomes" id="UP001273166">
    <property type="component" value="Unassembled WGS sequence"/>
</dbReference>
<dbReference type="InterPro" id="IPR036690">
    <property type="entry name" value="Fdx_antiC-bd_sf"/>
</dbReference>
<dbReference type="FunFam" id="3.30.70.380:FF:000002">
    <property type="entry name" value="phenylalanine--tRNA ligase, mitochondrial"/>
    <property type="match status" value="1"/>
</dbReference>
<sequence>MSKGRVCLAYSGGTHFYTLAILACLDTSTILKWLILEGYTVVCFLANVGQEEDWAAVEKKALALGAERMVIEDLQREFVEELVFRAIQCNAIYEDRYLLGTSLARPVIARAQVRVAQQYNCDYLSHGCTGKGVRFELAFKACNPSMKVIAPWRLPEFIQKFQGRADLLKFAAENNIPVSSSPKAPWSMDDNLVHCSYEAGVLEDPDHTPPKELWTRTVDPTDAPDKPYNFTIHFEKGIPVKVVTPDGEATDSVELFKLLNKIGHDNGVGRVDIVENRFIGLKSRGCYDTPGLTIARLAHLDLEGLVMDSKVRKLRDQFVTLEWSHCLYNGMYFSPEREFLENSIIFSQRNVSGQVRMSVYKGAAYVLGRSSDASNLYSQEDASMDSLDTFSPMDTTGFIAIQAIRLEKYGLQKIKDGEPLSNHWLTNNESPEDSQLAMSSCRLTPSRNPNFSMIGPRCLAGAVWQRAGGHSSVTLFLRQGSRLSSVPVQRCWRAAYSSDSTPSPSTGTTTPRTVEINGKAYTTDAWFNVSSTVLNLTSRKLHLQKDHPVAITRKIVESVFPGPTYKYYNEFDPVVSTYENFDSLGFPPDHPGRARSDTYYINKDTLLRTHTSAHEAEIFRARESGGYLISADVYRRDEVDRSHYPVFHQMEGARVWDRTKVPNGDLAAAIREDLARLPKHNVRVEDPNPPFHPERNPLQAEHHTPEEAAAVAAHLKHSLELMVNEIFSRAKAATAAAAGKQAAVPSSEQQQRQQQEETEPLRVRWVEAYFPFTSPSWELEVFYQGDWLEVLGCGVSKQELHINAGSPSQIGWAFGIGLERIAMLLFQIPDIRLFWSRDERFLSQFRGVEDDLARLKPFVPFSKHPACYKDVSFWLRGTSAAGGNDRKGMGAADWHANDLMEVVRDVAGDCVEDIRLVDEFMHPKTGRRSMCYRINYRSLEKTLTNAETNEMHERVVGALVERLGVEIR</sequence>
<feature type="region of interest" description="Disordered" evidence="23">
    <location>
        <begin position="739"/>
        <end position="758"/>
    </location>
</feature>
<keyword evidence="9" id="KW-0436">Ligase</keyword>
<dbReference type="Gene3D" id="3.40.50.620">
    <property type="entry name" value="HUPs"/>
    <property type="match status" value="1"/>
</dbReference>
<accession>A0AAJ0GR37</accession>
<dbReference type="SUPFAM" id="SSF69864">
    <property type="entry name" value="Argininosuccinate synthetase, C-terminal domain"/>
    <property type="match status" value="1"/>
</dbReference>
<dbReference type="InterPro" id="IPR024074">
    <property type="entry name" value="AS_cat/multimer_dom_body"/>
</dbReference>
<dbReference type="PROSITE" id="PS50862">
    <property type="entry name" value="AA_TRNA_LIGASE_II"/>
    <property type="match status" value="1"/>
</dbReference>
<dbReference type="Gene3D" id="3.30.930.10">
    <property type="entry name" value="Bira Bifunctional Protein, Domain 2"/>
    <property type="match status" value="1"/>
</dbReference>
<dbReference type="InterPro" id="IPR014729">
    <property type="entry name" value="Rossmann-like_a/b/a_fold"/>
</dbReference>
<feature type="domain" description="Aminoacyl-transfer RNA synthetases class-II family profile" evidence="24">
    <location>
        <begin position="616"/>
        <end position="857"/>
    </location>
</feature>
<dbReference type="GO" id="GO:0000053">
    <property type="term" value="P:argininosuccinate metabolic process"/>
    <property type="evidence" value="ECO:0007669"/>
    <property type="project" value="TreeGrafter"/>
</dbReference>
<dbReference type="PROSITE" id="PS51257">
    <property type="entry name" value="PROKAR_LIPOPROTEIN"/>
    <property type="match status" value="1"/>
</dbReference>
<dbReference type="GO" id="GO:0006432">
    <property type="term" value="P:phenylalanyl-tRNA aminoacylation"/>
    <property type="evidence" value="ECO:0007669"/>
    <property type="project" value="InterPro"/>
</dbReference>
<dbReference type="Gene3D" id="3.30.70.380">
    <property type="entry name" value="Ferrodoxin-fold anticodon-binding domain"/>
    <property type="match status" value="1"/>
</dbReference>
<comment type="similarity">
    <text evidence="21">Belongs to the argininosuccinate synthase family. Type 1 subfamily.</text>
</comment>
<comment type="subunit">
    <text evidence="4">Homotetramer.</text>
</comment>
<dbReference type="GO" id="GO:0000050">
    <property type="term" value="P:urea cycle"/>
    <property type="evidence" value="ECO:0007669"/>
    <property type="project" value="TreeGrafter"/>
</dbReference>
<keyword evidence="15" id="KW-0496">Mitochondrion</keyword>
<dbReference type="InterPro" id="IPR048268">
    <property type="entry name" value="Arginosuc_syn_C"/>
</dbReference>
<evidence type="ECO:0000313" key="27">
    <source>
        <dbReference type="Proteomes" id="UP001273166"/>
    </source>
</evidence>
<dbReference type="PANTHER" id="PTHR11587">
    <property type="entry name" value="ARGININOSUCCINATE SYNTHASE"/>
    <property type="match status" value="1"/>
</dbReference>
<dbReference type="Gene3D" id="3.90.1260.10">
    <property type="entry name" value="Argininosuccinate synthetase, chain A, domain 2"/>
    <property type="match status" value="1"/>
</dbReference>
<reference evidence="26" key="2">
    <citation type="submission" date="2023-06" db="EMBL/GenBank/DDBJ databases">
        <authorList>
            <consortium name="Lawrence Berkeley National Laboratory"/>
            <person name="Mondo S.J."/>
            <person name="Hensen N."/>
            <person name="Bonometti L."/>
            <person name="Westerberg I."/>
            <person name="Brannstrom I.O."/>
            <person name="Guillou S."/>
            <person name="Cros-Aarteil S."/>
            <person name="Calhoun S."/>
            <person name="Haridas S."/>
            <person name="Kuo A."/>
            <person name="Pangilinan J."/>
            <person name="Riley R."/>
            <person name="Labutti K."/>
            <person name="Andreopoulos B."/>
            <person name="Lipzen A."/>
            <person name="Chen C."/>
            <person name="Yanf M."/>
            <person name="Daum C."/>
            <person name="Ng V."/>
            <person name="Clum A."/>
            <person name="Steindorff A."/>
            <person name="Ohm R."/>
            <person name="Martin F."/>
            <person name="Silar P."/>
            <person name="Natvig D."/>
            <person name="Lalanne C."/>
            <person name="Gautier V."/>
            <person name="Ament-Velasquez S.L."/>
            <person name="Kruys A."/>
            <person name="Hutchinson M.I."/>
            <person name="Powell A.J."/>
            <person name="Barry K."/>
            <person name="Miller A.N."/>
            <person name="Grigoriev I.V."/>
            <person name="Debuchy R."/>
            <person name="Gladieux P."/>
            <person name="Thoren M.H."/>
            <person name="Johannesson H."/>
        </authorList>
    </citation>
    <scope>NUCLEOTIDE SEQUENCE</scope>
    <source>
        <strain evidence="26">CBS 333.67</strain>
    </source>
</reference>
<dbReference type="InterPro" id="IPR023434">
    <property type="entry name" value="Arginosuc_synth_type_1_subfam"/>
</dbReference>
<gene>
    <name evidence="26" type="ORF">B0T15DRAFT_486164</name>
</gene>
<dbReference type="InterPro" id="IPR005121">
    <property type="entry name" value="Fdx_antiC-bd"/>
</dbReference>
<dbReference type="NCBIfam" id="NF001770">
    <property type="entry name" value="PRK00509.1"/>
    <property type="match status" value="1"/>
</dbReference>
<comment type="pathway">
    <text evidence="2">Amino-acid biosynthesis; L-arginine biosynthesis; L-arginine from L-ornithine and carbamoyl phosphate: step 2/3.</text>
</comment>
<evidence type="ECO:0000256" key="12">
    <source>
        <dbReference type="ARBA" id="ARBA00022840"/>
    </source>
</evidence>
<evidence type="ECO:0000256" key="17">
    <source>
        <dbReference type="ARBA" id="ARBA00029916"/>
    </source>
</evidence>
<dbReference type="SUPFAM" id="SSF52402">
    <property type="entry name" value="Adenine nucleotide alpha hydrolases-like"/>
    <property type="match status" value="1"/>
</dbReference>
<dbReference type="GeneID" id="87885166"/>
<evidence type="ECO:0000256" key="19">
    <source>
        <dbReference type="ARBA" id="ARBA00049255"/>
    </source>
</evidence>
<evidence type="ECO:0000256" key="6">
    <source>
        <dbReference type="ARBA" id="ARBA00012814"/>
    </source>
</evidence>
<dbReference type="Pfam" id="PF00764">
    <property type="entry name" value="Arginosuc_synth"/>
    <property type="match status" value="1"/>
</dbReference>
<evidence type="ECO:0000256" key="22">
    <source>
        <dbReference type="ARBA" id="ARBA00073229"/>
    </source>
</evidence>
<evidence type="ECO:0000256" key="1">
    <source>
        <dbReference type="ARBA" id="ARBA00004305"/>
    </source>
</evidence>
<comment type="subcellular location">
    <subcellularLocation>
        <location evidence="1">Mitochondrion matrix</location>
    </subcellularLocation>
</comment>
<proteinExistence type="inferred from homology"/>
<evidence type="ECO:0000256" key="13">
    <source>
        <dbReference type="ARBA" id="ARBA00022917"/>
    </source>
</evidence>
<dbReference type="SUPFAM" id="SSF55681">
    <property type="entry name" value="Class II aaRS and biotin synthetases"/>
    <property type="match status" value="1"/>
</dbReference>
<dbReference type="GO" id="GO:0005759">
    <property type="term" value="C:mitochondrial matrix"/>
    <property type="evidence" value="ECO:0007669"/>
    <property type="project" value="UniProtKB-SubCell"/>
</dbReference>
<dbReference type="GO" id="GO:0000049">
    <property type="term" value="F:tRNA binding"/>
    <property type="evidence" value="ECO:0007669"/>
    <property type="project" value="InterPro"/>
</dbReference>
<evidence type="ECO:0000256" key="14">
    <source>
        <dbReference type="ARBA" id="ARBA00022946"/>
    </source>
</evidence>
<dbReference type="InterPro" id="IPR006195">
    <property type="entry name" value="aa-tRNA-synth_II"/>
</dbReference>
<dbReference type="SUPFAM" id="SSF54991">
    <property type="entry name" value="Anticodon-binding domain of PheRS"/>
    <property type="match status" value="1"/>
</dbReference>
<evidence type="ECO:0000256" key="9">
    <source>
        <dbReference type="ARBA" id="ARBA00022598"/>
    </source>
</evidence>
<evidence type="ECO:0000313" key="26">
    <source>
        <dbReference type="EMBL" id="KAK3304612.1"/>
    </source>
</evidence>
<evidence type="ECO:0000256" key="21">
    <source>
        <dbReference type="ARBA" id="ARBA00060987"/>
    </source>
</evidence>
<evidence type="ECO:0000256" key="3">
    <source>
        <dbReference type="ARBA" id="ARBA00008226"/>
    </source>
</evidence>
<dbReference type="GO" id="GO:0004826">
    <property type="term" value="F:phenylalanine-tRNA ligase activity"/>
    <property type="evidence" value="ECO:0007669"/>
    <property type="project" value="UniProtKB-EC"/>
</dbReference>
<keyword evidence="16" id="KW-0030">Aminoacyl-tRNA synthetase</keyword>
<dbReference type="SMART" id="SM00896">
    <property type="entry name" value="FDX-ACB"/>
    <property type="match status" value="1"/>
</dbReference>
<dbReference type="FunFam" id="3.40.50.620:FF:000019">
    <property type="entry name" value="Argininosuccinate synthase"/>
    <property type="match status" value="1"/>
</dbReference>
<dbReference type="InterPro" id="IPR002319">
    <property type="entry name" value="Phenylalanyl-tRNA_Synthase"/>
</dbReference>
<comment type="similarity">
    <text evidence="3">Belongs to the class-II aminoacyl-tRNA synthetase family.</text>
</comment>
<evidence type="ECO:0000259" key="25">
    <source>
        <dbReference type="PROSITE" id="PS51447"/>
    </source>
</evidence>
<protein>
    <recommendedName>
        <fullName evidence="7">Argininosuccinate synthase</fullName>
        <ecNumber evidence="6">6.1.1.20</ecNumber>
        <ecNumber evidence="5">6.3.4.5</ecNumber>
    </recommendedName>
    <alternativeName>
        <fullName evidence="17">Citrulline--aspartate ligase</fullName>
    </alternativeName>
    <alternativeName>
        <fullName evidence="22">Phenylalanine--tRNA ligase, mitochondrial</fullName>
    </alternativeName>
    <alternativeName>
        <fullName evidence="18">Phenylalanyl-tRNA synthetase</fullName>
    </alternativeName>
</protein>
<keyword evidence="8" id="KW-0055">Arginine biosynthesis</keyword>
<evidence type="ECO:0000256" key="4">
    <source>
        <dbReference type="ARBA" id="ARBA00011881"/>
    </source>
</evidence>
<dbReference type="PROSITE" id="PS51447">
    <property type="entry name" value="FDX_ACB"/>
    <property type="match status" value="1"/>
</dbReference>
<comment type="catalytic activity">
    <reaction evidence="19">
        <text>tRNA(Phe) + L-phenylalanine + ATP = L-phenylalanyl-tRNA(Phe) + AMP + diphosphate + H(+)</text>
        <dbReference type="Rhea" id="RHEA:19413"/>
        <dbReference type="Rhea" id="RHEA-COMP:9668"/>
        <dbReference type="Rhea" id="RHEA-COMP:9699"/>
        <dbReference type="ChEBI" id="CHEBI:15378"/>
        <dbReference type="ChEBI" id="CHEBI:30616"/>
        <dbReference type="ChEBI" id="CHEBI:33019"/>
        <dbReference type="ChEBI" id="CHEBI:58095"/>
        <dbReference type="ChEBI" id="CHEBI:78442"/>
        <dbReference type="ChEBI" id="CHEBI:78531"/>
        <dbReference type="ChEBI" id="CHEBI:456215"/>
        <dbReference type="EC" id="6.1.1.20"/>
    </reaction>
</comment>
<evidence type="ECO:0000256" key="18">
    <source>
        <dbReference type="ARBA" id="ARBA00031194"/>
    </source>
</evidence>
<evidence type="ECO:0000256" key="5">
    <source>
        <dbReference type="ARBA" id="ARBA00012286"/>
    </source>
</evidence>
<evidence type="ECO:0000256" key="15">
    <source>
        <dbReference type="ARBA" id="ARBA00023128"/>
    </source>
</evidence>